<dbReference type="PANTHER" id="PTHR10146">
    <property type="entry name" value="PROLINE SYNTHETASE CO-TRANSCRIBED BACTERIAL HOMOLOG PROTEIN"/>
    <property type="match status" value="1"/>
</dbReference>
<dbReference type="PANTHER" id="PTHR10146:SF14">
    <property type="entry name" value="PYRIDOXAL PHOSPHATE HOMEOSTASIS PROTEIN"/>
    <property type="match status" value="1"/>
</dbReference>
<dbReference type="AlphaFoldDB" id="A0A381ND16"/>
<gene>
    <name evidence="2" type="ORF">METZ01_LOCUS5345</name>
</gene>
<dbReference type="InterPro" id="IPR011078">
    <property type="entry name" value="PyrdxlP_homeostasis"/>
</dbReference>
<evidence type="ECO:0000313" key="2">
    <source>
        <dbReference type="EMBL" id="SUZ52491.1"/>
    </source>
</evidence>
<protein>
    <recommendedName>
        <fullName evidence="3">Alanine racemase N-terminal domain-containing protein</fullName>
    </recommendedName>
</protein>
<dbReference type="SUPFAM" id="SSF51419">
    <property type="entry name" value="PLP-binding barrel"/>
    <property type="match status" value="1"/>
</dbReference>
<dbReference type="GO" id="GO:0030170">
    <property type="term" value="F:pyridoxal phosphate binding"/>
    <property type="evidence" value="ECO:0007669"/>
    <property type="project" value="InterPro"/>
</dbReference>
<evidence type="ECO:0008006" key="3">
    <source>
        <dbReference type="Google" id="ProtNLM"/>
    </source>
</evidence>
<keyword evidence="1" id="KW-0663">Pyridoxal phosphate</keyword>
<sequence>MTIGPNTNNESDLRSSFILLRKLKHQINNELGSLLLTDLSMGMTSDYEVAIQEGSTMVRVGTGLFGDRN</sequence>
<dbReference type="InterPro" id="IPR029066">
    <property type="entry name" value="PLP-binding_barrel"/>
</dbReference>
<proteinExistence type="predicted"/>
<organism evidence="2">
    <name type="scientific">marine metagenome</name>
    <dbReference type="NCBI Taxonomy" id="408172"/>
    <lineage>
        <taxon>unclassified sequences</taxon>
        <taxon>metagenomes</taxon>
        <taxon>ecological metagenomes</taxon>
    </lineage>
</organism>
<dbReference type="Gene3D" id="3.20.20.10">
    <property type="entry name" value="Alanine racemase"/>
    <property type="match status" value="1"/>
</dbReference>
<dbReference type="EMBL" id="UINC01000277">
    <property type="protein sequence ID" value="SUZ52491.1"/>
    <property type="molecule type" value="Genomic_DNA"/>
</dbReference>
<evidence type="ECO:0000256" key="1">
    <source>
        <dbReference type="ARBA" id="ARBA00022898"/>
    </source>
</evidence>
<reference evidence="2" key="1">
    <citation type="submission" date="2018-05" db="EMBL/GenBank/DDBJ databases">
        <authorList>
            <person name="Lanie J.A."/>
            <person name="Ng W.-L."/>
            <person name="Kazmierczak K.M."/>
            <person name="Andrzejewski T.M."/>
            <person name="Davidsen T.M."/>
            <person name="Wayne K.J."/>
            <person name="Tettelin H."/>
            <person name="Glass J.I."/>
            <person name="Rusch D."/>
            <person name="Podicherti R."/>
            <person name="Tsui H.-C.T."/>
            <person name="Winkler M.E."/>
        </authorList>
    </citation>
    <scope>NUCLEOTIDE SEQUENCE</scope>
</reference>
<accession>A0A381ND16</accession>
<name>A0A381ND16_9ZZZZ</name>